<dbReference type="Pfam" id="PF00225">
    <property type="entry name" value="Kinesin"/>
    <property type="match status" value="1"/>
</dbReference>
<name>A0AAD1UKJ7_EUPCR</name>
<reference evidence="5" key="1">
    <citation type="submission" date="2023-07" db="EMBL/GenBank/DDBJ databases">
        <authorList>
            <consortium name="AG Swart"/>
            <person name="Singh M."/>
            <person name="Singh A."/>
            <person name="Seah K."/>
            <person name="Emmerich C."/>
        </authorList>
    </citation>
    <scope>NUCLEOTIDE SEQUENCE</scope>
    <source>
        <strain evidence="5">DP1</strain>
    </source>
</reference>
<keyword evidence="3" id="KW-0067">ATP-binding</keyword>
<dbReference type="PROSITE" id="PS50067">
    <property type="entry name" value="KINESIN_MOTOR_2"/>
    <property type="match status" value="1"/>
</dbReference>
<dbReference type="GO" id="GO:0007018">
    <property type="term" value="P:microtubule-based movement"/>
    <property type="evidence" value="ECO:0007669"/>
    <property type="project" value="InterPro"/>
</dbReference>
<dbReference type="Proteomes" id="UP001295684">
    <property type="component" value="Unassembled WGS sequence"/>
</dbReference>
<evidence type="ECO:0000313" key="5">
    <source>
        <dbReference type="EMBL" id="CAI2367005.1"/>
    </source>
</evidence>
<keyword evidence="3" id="KW-0547">Nucleotide-binding</keyword>
<dbReference type="SUPFAM" id="SSF52540">
    <property type="entry name" value="P-loop containing nucleoside triphosphate hydrolases"/>
    <property type="match status" value="1"/>
</dbReference>
<dbReference type="InterPro" id="IPR027640">
    <property type="entry name" value="Kinesin-like_fam"/>
</dbReference>
<dbReference type="PANTHER" id="PTHR47968:SF75">
    <property type="entry name" value="CENTROMERE-ASSOCIATED PROTEIN E"/>
    <property type="match status" value="1"/>
</dbReference>
<keyword evidence="1" id="KW-0175">Coiled coil</keyword>
<dbReference type="PANTHER" id="PTHR47968">
    <property type="entry name" value="CENTROMERE PROTEIN E"/>
    <property type="match status" value="1"/>
</dbReference>
<keyword evidence="6" id="KW-1185">Reference proteome</keyword>
<evidence type="ECO:0000256" key="1">
    <source>
        <dbReference type="ARBA" id="ARBA00023054"/>
    </source>
</evidence>
<dbReference type="GO" id="GO:0005524">
    <property type="term" value="F:ATP binding"/>
    <property type="evidence" value="ECO:0007669"/>
    <property type="project" value="UniProtKB-UniRule"/>
</dbReference>
<dbReference type="InterPro" id="IPR001752">
    <property type="entry name" value="Kinesin_motor_dom"/>
</dbReference>
<dbReference type="InterPro" id="IPR036961">
    <property type="entry name" value="Kinesin_motor_dom_sf"/>
</dbReference>
<dbReference type="PRINTS" id="PR00380">
    <property type="entry name" value="KINESINHEAVY"/>
</dbReference>
<keyword evidence="2 3" id="KW-0505">Motor protein</keyword>
<dbReference type="InterPro" id="IPR027417">
    <property type="entry name" value="P-loop_NTPase"/>
</dbReference>
<dbReference type="Gene3D" id="3.40.850.10">
    <property type="entry name" value="Kinesin motor domain"/>
    <property type="match status" value="1"/>
</dbReference>
<comment type="caution">
    <text evidence="5">The sequence shown here is derived from an EMBL/GenBank/DDBJ whole genome shotgun (WGS) entry which is preliminary data.</text>
</comment>
<gene>
    <name evidence="5" type="ORF">ECRASSUSDP1_LOCUS8281</name>
</gene>
<evidence type="ECO:0000256" key="2">
    <source>
        <dbReference type="ARBA" id="ARBA00023175"/>
    </source>
</evidence>
<organism evidence="5 6">
    <name type="scientific">Euplotes crassus</name>
    <dbReference type="NCBI Taxonomy" id="5936"/>
    <lineage>
        <taxon>Eukaryota</taxon>
        <taxon>Sar</taxon>
        <taxon>Alveolata</taxon>
        <taxon>Ciliophora</taxon>
        <taxon>Intramacronucleata</taxon>
        <taxon>Spirotrichea</taxon>
        <taxon>Hypotrichia</taxon>
        <taxon>Euplotida</taxon>
        <taxon>Euplotidae</taxon>
        <taxon>Moneuplotes</taxon>
    </lineage>
</organism>
<dbReference type="GO" id="GO:0003777">
    <property type="term" value="F:microtubule motor activity"/>
    <property type="evidence" value="ECO:0007669"/>
    <property type="project" value="InterPro"/>
</dbReference>
<comment type="similarity">
    <text evidence="3">Belongs to the TRAFAC class myosin-kinesin ATPase superfamily. Kinesin family.</text>
</comment>
<sequence>METYGGDFQHNIQIATAVRIKPIDALQTAQDCVLDIAGCPSSNTVTCTPASFSAAPSGPKVFSVNRVFDEYSTQQEVYSDAVASMVESFLGGCSSTVMCYGGTQTGKTHTLSSQAESDGEKEYTPGMIELSLREVFSKLHKFDKYLLRFEYYMVWNETLYDLFDDGDYSREIKPKDSDFKGIYGVESIEQALDLIDQANLKSYKLRADLDMRRVHMILRMSLDVIDHDEDGPEISHSVLSFVDLPSCSRVLKTGASNNLLKECQKVSQSLSAICNVLWCLKENKRHIPFRDSKTTYLLSDSLNKNSRVLVIGCISLVDNLSYDSLSTLRYLSRFQTSNQQPEALMNSRNSTLVKLILISKKINVTHEEKEIPQVETCLKSLLEVLSSDSDLPEPLSKSINWHFGNKGRKLLSSLIERILEGIFSEKNWVATRKVKTIYSICSE</sequence>
<proteinExistence type="inferred from homology"/>
<dbReference type="GO" id="GO:0008017">
    <property type="term" value="F:microtubule binding"/>
    <property type="evidence" value="ECO:0007669"/>
    <property type="project" value="InterPro"/>
</dbReference>
<feature type="binding site" evidence="3">
    <location>
        <begin position="101"/>
        <end position="108"/>
    </location>
    <ligand>
        <name>ATP</name>
        <dbReference type="ChEBI" id="CHEBI:30616"/>
    </ligand>
</feature>
<protein>
    <recommendedName>
        <fullName evidence="4">Kinesin motor domain-containing protein</fullName>
    </recommendedName>
</protein>
<evidence type="ECO:0000259" key="4">
    <source>
        <dbReference type="PROSITE" id="PS50067"/>
    </source>
</evidence>
<evidence type="ECO:0000313" key="6">
    <source>
        <dbReference type="Proteomes" id="UP001295684"/>
    </source>
</evidence>
<dbReference type="SMART" id="SM00129">
    <property type="entry name" value="KISc"/>
    <property type="match status" value="1"/>
</dbReference>
<dbReference type="EMBL" id="CAMPGE010008094">
    <property type="protein sequence ID" value="CAI2367005.1"/>
    <property type="molecule type" value="Genomic_DNA"/>
</dbReference>
<feature type="domain" description="Kinesin motor" evidence="4">
    <location>
        <begin position="13"/>
        <end position="337"/>
    </location>
</feature>
<evidence type="ECO:0000256" key="3">
    <source>
        <dbReference type="PROSITE-ProRule" id="PRU00283"/>
    </source>
</evidence>
<dbReference type="AlphaFoldDB" id="A0AAD1UKJ7"/>
<accession>A0AAD1UKJ7</accession>